<protein>
    <recommendedName>
        <fullName evidence="5">Fibronectin type-III domain-containing protein</fullName>
    </recommendedName>
</protein>
<sequence length="249" mass="25899">MSKVTCVECGHTEHGDSSYCMNPTCGELLPTAVRTQSQVDIIDTSAVDSPVAESPEPLVERAAEPASVVDDPAPPLIDEPAASIEQPPVAAPPLPPHRPVRRKSAVAAVSSARRWLLGLGAAVILFALAVAFSRGTTRPTPEISPEALPRASEVAAMAPQVTSVKDERVAVTLAITDHSEGKAAFYVVGGPVGGEPTTLADGQKGAATIRVNALNPEVEYCFVVVAVLSVDEFAPSAQVCTNRFGTKKS</sequence>
<evidence type="ECO:0000256" key="1">
    <source>
        <dbReference type="SAM" id="MobiDB-lite"/>
    </source>
</evidence>
<dbReference type="RefSeq" id="WP_253754958.1">
    <property type="nucleotide sequence ID" value="NZ_JAMZDZ010000001.1"/>
</dbReference>
<feature type="region of interest" description="Disordered" evidence="1">
    <location>
        <begin position="47"/>
        <end position="99"/>
    </location>
</feature>
<keyword evidence="2" id="KW-1133">Transmembrane helix</keyword>
<proteinExistence type="predicted"/>
<dbReference type="EMBL" id="JBHSAY010000006">
    <property type="protein sequence ID" value="MFC4131434.1"/>
    <property type="molecule type" value="Genomic_DNA"/>
</dbReference>
<evidence type="ECO:0000313" key="4">
    <source>
        <dbReference type="Proteomes" id="UP001595816"/>
    </source>
</evidence>
<evidence type="ECO:0000256" key="2">
    <source>
        <dbReference type="SAM" id="Phobius"/>
    </source>
</evidence>
<keyword evidence="2" id="KW-0472">Membrane</keyword>
<dbReference type="Proteomes" id="UP001595816">
    <property type="component" value="Unassembled WGS sequence"/>
</dbReference>
<keyword evidence="2" id="KW-0812">Transmembrane</keyword>
<organism evidence="3 4">
    <name type="scientific">Hamadaea flava</name>
    <dbReference type="NCBI Taxonomy" id="1742688"/>
    <lineage>
        <taxon>Bacteria</taxon>
        <taxon>Bacillati</taxon>
        <taxon>Actinomycetota</taxon>
        <taxon>Actinomycetes</taxon>
        <taxon>Micromonosporales</taxon>
        <taxon>Micromonosporaceae</taxon>
        <taxon>Hamadaea</taxon>
    </lineage>
</organism>
<feature type="transmembrane region" description="Helical" evidence="2">
    <location>
        <begin position="115"/>
        <end position="133"/>
    </location>
</feature>
<keyword evidence="4" id="KW-1185">Reference proteome</keyword>
<accession>A0ABV8LKU1</accession>
<name>A0ABV8LKU1_9ACTN</name>
<reference evidence="4" key="1">
    <citation type="journal article" date="2019" name="Int. J. Syst. Evol. Microbiol.">
        <title>The Global Catalogue of Microorganisms (GCM) 10K type strain sequencing project: providing services to taxonomists for standard genome sequencing and annotation.</title>
        <authorList>
            <consortium name="The Broad Institute Genomics Platform"/>
            <consortium name="The Broad Institute Genome Sequencing Center for Infectious Disease"/>
            <person name="Wu L."/>
            <person name="Ma J."/>
        </authorList>
    </citation>
    <scope>NUCLEOTIDE SEQUENCE [LARGE SCALE GENOMIC DNA]</scope>
    <source>
        <strain evidence="4">CGMCC 4.7289</strain>
    </source>
</reference>
<comment type="caution">
    <text evidence="3">The sequence shown here is derived from an EMBL/GenBank/DDBJ whole genome shotgun (WGS) entry which is preliminary data.</text>
</comment>
<evidence type="ECO:0000313" key="3">
    <source>
        <dbReference type="EMBL" id="MFC4131434.1"/>
    </source>
</evidence>
<gene>
    <name evidence="3" type="ORF">ACFOZ4_12545</name>
</gene>
<evidence type="ECO:0008006" key="5">
    <source>
        <dbReference type="Google" id="ProtNLM"/>
    </source>
</evidence>